<evidence type="ECO:0000313" key="4">
    <source>
        <dbReference type="Proteomes" id="UP001596274"/>
    </source>
</evidence>
<dbReference type="AlphaFoldDB" id="A0ABD5T393"/>
<dbReference type="Gene3D" id="1.25.10.10">
    <property type="entry name" value="Leucine-rich Repeat Variant"/>
    <property type="match status" value="2"/>
</dbReference>
<comment type="caution">
    <text evidence="3">The sequence shown here is derived from an EMBL/GenBank/DDBJ whole genome shotgun (WGS) entry which is preliminary data.</text>
</comment>
<dbReference type="Pfam" id="PF12717">
    <property type="entry name" value="Cnd1"/>
    <property type="match status" value="1"/>
</dbReference>
<feature type="compositionally biased region" description="Acidic residues" evidence="1">
    <location>
        <begin position="63"/>
        <end position="74"/>
    </location>
</feature>
<dbReference type="InterPro" id="IPR011989">
    <property type="entry name" value="ARM-like"/>
</dbReference>
<dbReference type="InterPro" id="IPR032682">
    <property type="entry name" value="Cnd1_C"/>
</dbReference>
<dbReference type="Pfam" id="PF13646">
    <property type="entry name" value="HEAT_2"/>
    <property type="match status" value="1"/>
</dbReference>
<evidence type="ECO:0000259" key="2">
    <source>
        <dbReference type="Pfam" id="PF12717"/>
    </source>
</evidence>
<dbReference type="EMBL" id="JBHSWT010000045">
    <property type="protein sequence ID" value="MFC6770352.1"/>
    <property type="molecule type" value="Genomic_DNA"/>
</dbReference>
<dbReference type="SUPFAM" id="SSF48371">
    <property type="entry name" value="ARM repeat"/>
    <property type="match status" value="1"/>
</dbReference>
<dbReference type="Proteomes" id="UP001596274">
    <property type="component" value="Unassembled WGS sequence"/>
</dbReference>
<keyword evidence="4" id="KW-1185">Reference proteome</keyword>
<reference evidence="3 4" key="1">
    <citation type="journal article" date="2019" name="Int. J. Syst. Evol. Microbiol.">
        <title>The Global Catalogue of Microorganisms (GCM) 10K type strain sequencing project: providing services to taxonomists for standard genome sequencing and annotation.</title>
        <authorList>
            <consortium name="The Broad Institute Genomics Platform"/>
            <consortium name="The Broad Institute Genome Sequencing Center for Infectious Disease"/>
            <person name="Wu L."/>
            <person name="Ma J."/>
        </authorList>
    </citation>
    <scope>NUCLEOTIDE SEQUENCE [LARGE SCALE GENOMIC DNA]</scope>
    <source>
        <strain evidence="3 4">PJ61</strain>
    </source>
</reference>
<gene>
    <name evidence="3" type="ORF">ACFQDD_02220</name>
</gene>
<feature type="region of interest" description="Disordered" evidence="1">
    <location>
        <begin position="28"/>
        <end position="75"/>
    </location>
</feature>
<name>A0ABD5T393_9EURY</name>
<feature type="domain" description="Condensin complex subunit 1 C-terminal" evidence="2">
    <location>
        <begin position="190"/>
        <end position="284"/>
    </location>
</feature>
<accession>A0ABD5T393</accession>
<dbReference type="PANTHER" id="PTHR12697">
    <property type="entry name" value="PBS LYASE HEAT-LIKE PROTEIN"/>
    <property type="match status" value="1"/>
</dbReference>
<dbReference type="PANTHER" id="PTHR12697:SF5">
    <property type="entry name" value="DEOXYHYPUSINE HYDROXYLASE"/>
    <property type="match status" value="1"/>
</dbReference>
<evidence type="ECO:0000313" key="3">
    <source>
        <dbReference type="EMBL" id="MFC6770352.1"/>
    </source>
</evidence>
<protein>
    <submittedName>
        <fullName evidence="3">HEAT repeat domain-containing protein</fullName>
    </submittedName>
</protein>
<organism evidence="3 4">
    <name type="scientific">Halorubrum pallidum</name>
    <dbReference type="NCBI Taxonomy" id="1526114"/>
    <lineage>
        <taxon>Archaea</taxon>
        <taxon>Methanobacteriati</taxon>
        <taxon>Methanobacteriota</taxon>
        <taxon>Stenosarchaea group</taxon>
        <taxon>Halobacteria</taxon>
        <taxon>Halobacteriales</taxon>
        <taxon>Haloferacaceae</taxon>
        <taxon>Halorubrum</taxon>
    </lineage>
</organism>
<dbReference type="InterPro" id="IPR016024">
    <property type="entry name" value="ARM-type_fold"/>
</dbReference>
<sequence length="346" mass="38285">MIGWKTYLDYYDCDTLREFYIRHGLMEPHESRPQITPDDQSLDPKQGEGSSQSPTEDRRNNGEDDASNDVVDLDYSDKDRGELRDIIIQGAEISSKSRTTNDEIQQIAGLVGGSQWSSLAVRYLVMVANDEPENALEALPTVASSYGTADAETRQWIMHYFARLSKTHPDALLPVLDTLIDGISEDEINIQSNALATLGRIVATYPNVGSGLVDDIAELLVHVDSKVRKNAVGLLGDIAQEYQRHVAVHAATIAMCLRDDEGLVRRNASIALVRCGEADPETIRQQSDLLEQALTDDQPEVRRNACALIGNAKPSVSTERLERLAEDDPNPKVKEMAQWALSQITD</sequence>
<evidence type="ECO:0000256" key="1">
    <source>
        <dbReference type="SAM" id="MobiDB-lite"/>
    </source>
</evidence>
<proteinExistence type="predicted"/>